<reference evidence="2" key="1">
    <citation type="submission" date="2014-05" db="EMBL/GenBank/DDBJ databases">
        <authorList>
            <person name="Horn Fabian"/>
        </authorList>
    </citation>
    <scope>NUCLEOTIDE SEQUENCE</scope>
</reference>
<dbReference type="Gene3D" id="3.20.20.150">
    <property type="entry name" value="Divalent-metal-dependent TIM barrel enzymes"/>
    <property type="match status" value="1"/>
</dbReference>
<feature type="domain" description="Xylose isomerase-like TIM barrel" evidence="1">
    <location>
        <begin position="34"/>
        <end position="262"/>
    </location>
</feature>
<dbReference type="PANTHER" id="PTHR12110">
    <property type="entry name" value="HYDROXYPYRUVATE ISOMERASE"/>
    <property type="match status" value="1"/>
</dbReference>
<name>A0A060ZBG9_9ACTN</name>
<dbReference type="RefSeq" id="WP_044566436.1">
    <property type="nucleotide sequence ID" value="NZ_BAABDR010000070.1"/>
</dbReference>
<dbReference type="InterPro" id="IPR036237">
    <property type="entry name" value="Xyl_isomerase-like_sf"/>
</dbReference>
<dbReference type="EMBL" id="LK022848">
    <property type="protein sequence ID" value="CDR01192.1"/>
    <property type="molecule type" value="Genomic_DNA"/>
</dbReference>
<dbReference type="InterPro" id="IPR050312">
    <property type="entry name" value="IolE/XylAMocC-like"/>
</dbReference>
<dbReference type="Pfam" id="PF01261">
    <property type="entry name" value="AP_endonuc_2"/>
    <property type="match status" value="1"/>
</dbReference>
<gene>
    <name evidence="3" type="ORF">J2Z30_009571</name>
    <name evidence="2" type="ORF">SIRAN179</name>
</gene>
<organism evidence="2">
    <name type="scientific">Streptomyces iranensis</name>
    <dbReference type="NCBI Taxonomy" id="576784"/>
    <lineage>
        <taxon>Bacteria</taxon>
        <taxon>Bacillati</taxon>
        <taxon>Actinomycetota</taxon>
        <taxon>Actinomycetes</taxon>
        <taxon>Kitasatosporales</taxon>
        <taxon>Streptomycetaceae</taxon>
        <taxon>Streptomyces</taxon>
        <taxon>Streptomyces violaceusniger group</taxon>
    </lineage>
</organism>
<protein>
    <submittedName>
        <fullName evidence="3">Sugar phosphate isomerase/epimerase</fullName>
    </submittedName>
</protein>
<dbReference type="GO" id="GO:0016853">
    <property type="term" value="F:isomerase activity"/>
    <property type="evidence" value="ECO:0007669"/>
    <property type="project" value="UniProtKB-KW"/>
</dbReference>
<sequence length="303" mass="32917">MSDEAAPRIALGSWAFAFGPFAADPWNFDRLCGYAAEVGYDGVEINGFRPHPHDEDFTPADCARLRDRLAELGLGVSAYAPDLHSTPPADVPAADYLARIESVLTFCGRMGISTLRVDSISPPGPVDRSRLEHLADTWRQAAGRCADAGVRMVWEFEPGFWLNRPSDVQELIHTVAHQNFTVLFDTSHAYAGAVAGARHGDDPELLAGGVAEYARLLAPYVGHLHLIDGDGSLHDEETSAHLPFGTGKLDFDGIIAALGRTALDLDWWTVDFCFCPTTERDAATAVPFVRTLADRARRSGATR</sequence>
<evidence type="ECO:0000313" key="2">
    <source>
        <dbReference type="EMBL" id="CDR01192.1"/>
    </source>
</evidence>
<proteinExistence type="predicted"/>
<dbReference type="HOGENOM" id="CLU_863048_0_0_11"/>
<keyword evidence="4" id="KW-1185">Reference proteome</keyword>
<dbReference type="Proteomes" id="UP000756710">
    <property type="component" value="Unassembled WGS sequence"/>
</dbReference>
<dbReference type="EMBL" id="JAGGLR010000043">
    <property type="protein sequence ID" value="MBP2068490.1"/>
    <property type="molecule type" value="Genomic_DNA"/>
</dbReference>
<evidence type="ECO:0000313" key="4">
    <source>
        <dbReference type="Proteomes" id="UP000756710"/>
    </source>
</evidence>
<keyword evidence="3" id="KW-0413">Isomerase</keyword>
<evidence type="ECO:0000313" key="3">
    <source>
        <dbReference type="EMBL" id="MBP2068490.1"/>
    </source>
</evidence>
<dbReference type="AlphaFoldDB" id="A0A060ZBG9"/>
<dbReference type="InterPro" id="IPR013022">
    <property type="entry name" value="Xyl_isomerase-like_TIM-brl"/>
</dbReference>
<dbReference type="PANTHER" id="PTHR12110:SF53">
    <property type="entry name" value="BLR5974 PROTEIN"/>
    <property type="match status" value="1"/>
</dbReference>
<reference evidence="3 4" key="2">
    <citation type="submission" date="2021-03" db="EMBL/GenBank/DDBJ databases">
        <title>Genomic Encyclopedia of Type Strains, Phase IV (KMG-IV): sequencing the most valuable type-strain genomes for metagenomic binning, comparative biology and taxonomic classification.</title>
        <authorList>
            <person name="Goeker M."/>
        </authorList>
    </citation>
    <scope>NUCLEOTIDE SEQUENCE [LARGE SCALE GENOMIC DNA]</scope>
    <source>
        <strain evidence="3 4">DSM 41954</strain>
    </source>
</reference>
<evidence type="ECO:0000259" key="1">
    <source>
        <dbReference type="Pfam" id="PF01261"/>
    </source>
</evidence>
<dbReference type="SUPFAM" id="SSF51658">
    <property type="entry name" value="Xylose isomerase-like"/>
    <property type="match status" value="1"/>
</dbReference>
<accession>A0A060ZBG9</accession>